<keyword evidence="3" id="KW-1185">Reference proteome</keyword>
<dbReference type="AlphaFoldDB" id="A0AAV0DKK2"/>
<protein>
    <submittedName>
        <fullName evidence="1">Uncharacterized protein</fullName>
    </submittedName>
</protein>
<organism evidence="1 3">
    <name type="scientific">Cuscuta epithymum</name>
    <dbReference type="NCBI Taxonomy" id="186058"/>
    <lineage>
        <taxon>Eukaryota</taxon>
        <taxon>Viridiplantae</taxon>
        <taxon>Streptophyta</taxon>
        <taxon>Embryophyta</taxon>
        <taxon>Tracheophyta</taxon>
        <taxon>Spermatophyta</taxon>
        <taxon>Magnoliopsida</taxon>
        <taxon>eudicotyledons</taxon>
        <taxon>Gunneridae</taxon>
        <taxon>Pentapetalae</taxon>
        <taxon>asterids</taxon>
        <taxon>lamiids</taxon>
        <taxon>Solanales</taxon>
        <taxon>Convolvulaceae</taxon>
        <taxon>Cuscuteae</taxon>
        <taxon>Cuscuta</taxon>
        <taxon>Cuscuta subgen. Cuscuta</taxon>
    </lineage>
</organism>
<dbReference type="EMBL" id="CAMAPF010000123">
    <property type="protein sequence ID" value="CAH9103877.1"/>
    <property type="molecule type" value="Genomic_DNA"/>
</dbReference>
<name>A0AAV0DKK2_9ASTE</name>
<proteinExistence type="predicted"/>
<dbReference type="EMBL" id="CAMAPF010001026">
    <property type="protein sequence ID" value="CAH9140757.1"/>
    <property type="molecule type" value="Genomic_DNA"/>
</dbReference>
<accession>A0AAV0DKK2</accession>
<evidence type="ECO:0000313" key="3">
    <source>
        <dbReference type="Proteomes" id="UP001152523"/>
    </source>
</evidence>
<gene>
    <name evidence="1" type="ORF">CEPIT_LOCUS16584</name>
    <name evidence="2" type="ORF">CEPIT_LOCUS38604</name>
</gene>
<evidence type="ECO:0000313" key="2">
    <source>
        <dbReference type="EMBL" id="CAH9140757.1"/>
    </source>
</evidence>
<comment type="caution">
    <text evidence="1">The sequence shown here is derived from an EMBL/GenBank/DDBJ whole genome shotgun (WGS) entry which is preliminary data.</text>
</comment>
<reference evidence="1" key="1">
    <citation type="submission" date="2022-07" db="EMBL/GenBank/DDBJ databases">
        <authorList>
            <person name="Macas J."/>
            <person name="Novak P."/>
            <person name="Neumann P."/>
        </authorList>
    </citation>
    <scope>NUCLEOTIDE SEQUENCE</scope>
</reference>
<evidence type="ECO:0000313" key="1">
    <source>
        <dbReference type="EMBL" id="CAH9103877.1"/>
    </source>
</evidence>
<sequence>MLKNICQVFGPCLEPPLAKHLRNGFYGIRIKYTHNSHKVLPDGPNPFTFQENVLQLILFLFTQRASGWVNYKIKSCQLFINRSTNQKDLQYIMRRHTHAQSKFFSKLVNP</sequence>
<dbReference type="Proteomes" id="UP001152523">
    <property type="component" value="Unassembled WGS sequence"/>
</dbReference>